<dbReference type="EMBL" id="LR216287">
    <property type="protein sequence ID" value="VFJ12392.1"/>
    <property type="molecule type" value="Genomic_DNA"/>
</dbReference>
<reference evidence="2 3" key="1">
    <citation type="submission" date="2019-02" db="EMBL/GenBank/DDBJ databases">
        <authorList>
            <person name="Lehtovirta-Morley E L."/>
        </authorList>
    </citation>
    <scope>NUCLEOTIDE SEQUENCE [LARGE SCALE GENOMIC DNA]</scope>
    <source>
        <strain evidence="2">NFRAN1</strain>
    </source>
</reference>
<feature type="compositionally biased region" description="Basic and acidic residues" evidence="1">
    <location>
        <begin position="186"/>
        <end position="200"/>
    </location>
</feature>
<dbReference type="AlphaFoldDB" id="A0A484I7Y3"/>
<keyword evidence="3" id="KW-1185">Reference proteome</keyword>
<accession>A0A484I7Y3</accession>
<feature type="region of interest" description="Disordered" evidence="1">
    <location>
        <begin position="175"/>
        <end position="200"/>
    </location>
</feature>
<name>A0A484I7Y3_9ARCH</name>
<dbReference type="Proteomes" id="UP000294299">
    <property type="component" value="Chromosome NFRAN"/>
</dbReference>
<protein>
    <submittedName>
        <fullName evidence="2">Uncharacterized protein</fullName>
    </submittedName>
</protein>
<sequence length="200" mass="22890">MLFLPISIMTSGKYFNKGVKALDEPNVGYVVRETPDKIVVFGEKNERYDIPIKEIQQVGANVLIGLNFNDLRKYAVRRDAPLPASREDPWNEPDKMVDLATYEGKYPNTLFNKGVRAKNEDHVGHVMKETPDKIVIFGENNKRFDVPKSEIYQVGMNVILKIDFPEIYNYEVDKNAPLPTGEPIETVEKDAYPEEYHGPK</sequence>
<evidence type="ECO:0000313" key="2">
    <source>
        <dbReference type="EMBL" id="VFJ12392.1"/>
    </source>
</evidence>
<dbReference type="KEGG" id="nfn:NFRAN_0071"/>
<organism evidence="2 3">
    <name type="scientific">Candidatus Nitrosocosmicus franklandianus</name>
    <dbReference type="NCBI Taxonomy" id="1798806"/>
    <lineage>
        <taxon>Archaea</taxon>
        <taxon>Nitrososphaerota</taxon>
        <taxon>Nitrososphaeria</taxon>
        <taxon>Nitrososphaerales</taxon>
        <taxon>Nitrososphaeraceae</taxon>
        <taxon>Candidatus Nitrosocosmicus</taxon>
    </lineage>
</organism>
<evidence type="ECO:0000256" key="1">
    <source>
        <dbReference type="SAM" id="MobiDB-lite"/>
    </source>
</evidence>
<gene>
    <name evidence="2" type="ORF">NFRAN_0071</name>
</gene>
<proteinExistence type="predicted"/>
<evidence type="ECO:0000313" key="3">
    <source>
        <dbReference type="Proteomes" id="UP000294299"/>
    </source>
</evidence>